<evidence type="ECO:0000256" key="1">
    <source>
        <dbReference type="ARBA" id="ARBA00022801"/>
    </source>
</evidence>
<dbReference type="Pfam" id="PF07859">
    <property type="entry name" value="Abhydrolase_3"/>
    <property type="match status" value="1"/>
</dbReference>
<sequence>MSPAEEQQAAARHAIDKFRKNAGATVSQQQAATAKDRPIPEGFCVSKVKIPPPEATDARAHFLEAVANLSTDQEAFTLPKYGDWEGEWIGSTQKPQAALDELSQKDKFDIITRERKSDVVIMHVHGGAYMFGSPITARSITLPLSALTGGRCFAVRYRLAPQVQALSLQLDIFMAYLSLLYPPPGAFHSPISPESIVFAGDSCGASMTFFIIQLILELRRKQNTQRPTVRWYGQVVHVPLPAGATALSFAGDHLLCLPSYTTNLQYDMMNSVPPYRSSTGVVDALWPSDPPRGDISCELSAMTSIVYNPYLADSWRGSPPLYLACGEERLSDGSKLLAQQAAADGVIVRFEEYACMPHSFAAMLPKLPQTKRCLGSWAKFIMDCAGRKSMQSEAVRVEIGNLQESKLDLSKLVNFTRSEALDMMKAKRRTLRPWTGPDITTKL</sequence>
<organism evidence="3 4">
    <name type="scientific">[Torrubiella] hemipterigena</name>
    <dbReference type="NCBI Taxonomy" id="1531966"/>
    <lineage>
        <taxon>Eukaryota</taxon>
        <taxon>Fungi</taxon>
        <taxon>Dikarya</taxon>
        <taxon>Ascomycota</taxon>
        <taxon>Pezizomycotina</taxon>
        <taxon>Sordariomycetes</taxon>
        <taxon>Hypocreomycetidae</taxon>
        <taxon>Hypocreales</taxon>
        <taxon>Clavicipitaceae</taxon>
        <taxon>Clavicipitaceae incertae sedis</taxon>
        <taxon>'Torrubiella' clade</taxon>
    </lineage>
</organism>
<dbReference type="AlphaFoldDB" id="A0A0A1TDE5"/>
<evidence type="ECO:0000259" key="2">
    <source>
        <dbReference type="Pfam" id="PF07859"/>
    </source>
</evidence>
<dbReference type="InterPro" id="IPR013094">
    <property type="entry name" value="AB_hydrolase_3"/>
</dbReference>
<dbReference type="PANTHER" id="PTHR48081">
    <property type="entry name" value="AB HYDROLASE SUPERFAMILY PROTEIN C4A8.06C"/>
    <property type="match status" value="1"/>
</dbReference>
<dbReference type="OrthoDB" id="5354320at2759"/>
<keyword evidence="1" id="KW-0378">Hydrolase</keyword>
<dbReference type="PANTHER" id="PTHR48081:SF25">
    <property type="entry name" value="PUTATIVE (AFU_ORTHOLOGUE AFUA_3G11560)-RELATED"/>
    <property type="match status" value="1"/>
</dbReference>
<accession>A0A0A1TDE5</accession>
<dbReference type="SUPFAM" id="SSF53474">
    <property type="entry name" value="alpha/beta-Hydrolases"/>
    <property type="match status" value="1"/>
</dbReference>
<feature type="domain" description="Alpha/beta hydrolase fold-3" evidence="2">
    <location>
        <begin position="121"/>
        <end position="361"/>
    </location>
</feature>
<dbReference type="Gene3D" id="3.40.50.1820">
    <property type="entry name" value="alpha/beta hydrolase"/>
    <property type="match status" value="1"/>
</dbReference>
<proteinExistence type="predicted"/>
<dbReference type="InterPro" id="IPR050300">
    <property type="entry name" value="GDXG_lipolytic_enzyme"/>
</dbReference>
<dbReference type="HOGENOM" id="CLU_027519_0_0_1"/>
<gene>
    <name evidence="3" type="ORF">VHEMI04296</name>
</gene>
<name>A0A0A1TDE5_9HYPO</name>
<dbReference type="EMBL" id="CDHN01000002">
    <property type="protein sequence ID" value="CEJ87085.1"/>
    <property type="molecule type" value="Genomic_DNA"/>
</dbReference>
<evidence type="ECO:0000313" key="3">
    <source>
        <dbReference type="EMBL" id="CEJ87085.1"/>
    </source>
</evidence>
<dbReference type="Proteomes" id="UP000039046">
    <property type="component" value="Unassembled WGS sequence"/>
</dbReference>
<evidence type="ECO:0000313" key="4">
    <source>
        <dbReference type="Proteomes" id="UP000039046"/>
    </source>
</evidence>
<dbReference type="GO" id="GO:0016787">
    <property type="term" value="F:hydrolase activity"/>
    <property type="evidence" value="ECO:0007669"/>
    <property type="project" value="UniProtKB-KW"/>
</dbReference>
<protein>
    <recommendedName>
        <fullName evidence="2">Alpha/beta hydrolase fold-3 domain-containing protein</fullName>
    </recommendedName>
</protein>
<dbReference type="STRING" id="1531966.A0A0A1TDE5"/>
<dbReference type="InterPro" id="IPR029058">
    <property type="entry name" value="AB_hydrolase_fold"/>
</dbReference>
<keyword evidence="4" id="KW-1185">Reference proteome</keyword>
<reference evidence="3 4" key="1">
    <citation type="journal article" date="2015" name="Genome Announc.">
        <title>Draft Genome Sequence and Gene Annotation of the Entomopathogenic Fungus Verticillium hemipterigenum.</title>
        <authorList>
            <person name="Horn F."/>
            <person name="Habel A."/>
            <person name="Scharf D.H."/>
            <person name="Dworschak J."/>
            <person name="Brakhage A.A."/>
            <person name="Guthke R."/>
            <person name="Hertweck C."/>
            <person name="Linde J."/>
        </authorList>
    </citation>
    <scope>NUCLEOTIDE SEQUENCE [LARGE SCALE GENOMIC DNA]</scope>
</reference>